<evidence type="ECO:0000313" key="7">
    <source>
        <dbReference type="Proteomes" id="UP000186777"/>
    </source>
</evidence>
<gene>
    <name evidence="6" type="ORF">BHW43_04225</name>
</gene>
<proteinExistence type="inferred from homology"/>
<evidence type="ECO:0000259" key="5">
    <source>
        <dbReference type="Pfam" id="PF01343"/>
    </source>
</evidence>
<sequence length="318" mass="33900">MLKKIFISAVLILAVLSFVVSLLKGNNNAEKTVTVPDRVAVINIFGTIASGADSKDNIFSQTSGVTSGSIMKQIREAAADDSVKALVLRIDSGGGSATAAEEVGRELKRFKEKTKKPIVATMGNTGASAAYWIAACASDKVYANATTLTGSIGVYMPYMNTEELFKKIGITSNKIKSGPYKDIMSSDRPMTPEEQAILQNIVNEIYEQFVTTVAVGRKMEESKVKSLADGRVYTGLQAKNLGLVDEIGDYYDALAAAGELGKIKPGADGLPPVKAKEKQQPWEFLLSAHIAELIKTELVNQLTGSLQQSGAPAGGMTR</sequence>
<dbReference type="InterPro" id="IPR004635">
    <property type="entry name" value="Pept_S49_SppA"/>
</dbReference>
<dbReference type="Proteomes" id="UP000186777">
    <property type="component" value="Unassembled WGS sequence"/>
</dbReference>
<keyword evidence="3" id="KW-0378">Hydrolase</keyword>
<dbReference type="InterPro" id="IPR047272">
    <property type="entry name" value="S49_SppA_C"/>
</dbReference>
<dbReference type="NCBIfam" id="TIGR00706">
    <property type="entry name" value="SppA_dom"/>
    <property type="match status" value="1"/>
</dbReference>
<evidence type="ECO:0000256" key="2">
    <source>
        <dbReference type="ARBA" id="ARBA00022670"/>
    </source>
</evidence>
<accession>A0A1Q6R6S0</accession>
<feature type="domain" description="Peptidase S49" evidence="5">
    <location>
        <begin position="112"/>
        <end position="262"/>
    </location>
</feature>
<protein>
    <recommendedName>
        <fullName evidence="5">Peptidase S49 domain-containing protein</fullName>
    </recommendedName>
</protein>
<dbReference type="GO" id="GO:0008236">
    <property type="term" value="F:serine-type peptidase activity"/>
    <property type="evidence" value="ECO:0007669"/>
    <property type="project" value="UniProtKB-KW"/>
</dbReference>
<dbReference type="CDD" id="cd07023">
    <property type="entry name" value="S49_Sppa_N_C"/>
    <property type="match status" value="1"/>
</dbReference>
<evidence type="ECO:0000256" key="1">
    <source>
        <dbReference type="ARBA" id="ARBA00008683"/>
    </source>
</evidence>
<comment type="caution">
    <text evidence="6">The sequence shown here is derived from an EMBL/GenBank/DDBJ whole genome shotgun (WGS) entry which is preliminary data.</text>
</comment>
<keyword evidence="4" id="KW-0720">Serine protease</keyword>
<name>A0A1Q6R6S0_9FIRM</name>
<dbReference type="EMBL" id="MNTG01000025">
    <property type="protein sequence ID" value="OLA38062.1"/>
    <property type="molecule type" value="Genomic_DNA"/>
</dbReference>
<dbReference type="PANTHER" id="PTHR42987">
    <property type="entry name" value="PEPTIDASE S49"/>
    <property type="match status" value="1"/>
</dbReference>
<dbReference type="Pfam" id="PF01343">
    <property type="entry name" value="Peptidase_S49"/>
    <property type="match status" value="1"/>
</dbReference>
<evidence type="ECO:0000256" key="4">
    <source>
        <dbReference type="ARBA" id="ARBA00022825"/>
    </source>
</evidence>
<dbReference type="Gene3D" id="3.90.226.10">
    <property type="entry name" value="2-enoyl-CoA Hydratase, Chain A, domain 1"/>
    <property type="match status" value="1"/>
</dbReference>
<dbReference type="GO" id="GO:0006508">
    <property type="term" value="P:proteolysis"/>
    <property type="evidence" value="ECO:0007669"/>
    <property type="project" value="UniProtKB-KW"/>
</dbReference>
<evidence type="ECO:0000256" key="3">
    <source>
        <dbReference type="ARBA" id="ARBA00022801"/>
    </source>
</evidence>
<keyword evidence="2" id="KW-0645">Protease</keyword>
<evidence type="ECO:0000313" key="6">
    <source>
        <dbReference type="EMBL" id="OLA38062.1"/>
    </source>
</evidence>
<dbReference type="InterPro" id="IPR029045">
    <property type="entry name" value="ClpP/crotonase-like_dom_sf"/>
</dbReference>
<dbReference type="PANTHER" id="PTHR42987:SF4">
    <property type="entry name" value="PROTEASE SOHB-RELATED"/>
    <property type="match status" value="1"/>
</dbReference>
<dbReference type="RefSeq" id="WP_303679617.1">
    <property type="nucleotide sequence ID" value="NZ_MNTG01000025.1"/>
</dbReference>
<dbReference type="Gene3D" id="6.20.330.10">
    <property type="match status" value="1"/>
</dbReference>
<organism evidence="6 7">
    <name type="scientific">Phascolarctobacterium succinatutens</name>
    <dbReference type="NCBI Taxonomy" id="626940"/>
    <lineage>
        <taxon>Bacteria</taxon>
        <taxon>Bacillati</taxon>
        <taxon>Bacillota</taxon>
        <taxon>Negativicutes</taxon>
        <taxon>Acidaminococcales</taxon>
        <taxon>Acidaminococcaceae</taxon>
        <taxon>Phascolarctobacterium</taxon>
    </lineage>
</organism>
<comment type="similarity">
    <text evidence="1">Belongs to the peptidase S49 family.</text>
</comment>
<dbReference type="STRING" id="626940.BHW43_04225"/>
<dbReference type="InterPro" id="IPR002142">
    <property type="entry name" value="Peptidase_S49"/>
</dbReference>
<dbReference type="SUPFAM" id="SSF52096">
    <property type="entry name" value="ClpP/crotonase"/>
    <property type="match status" value="1"/>
</dbReference>
<dbReference type="AlphaFoldDB" id="A0A1Q6R6S0"/>
<reference evidence="6 7" key="1">
    <citation type="journal article" date="2016" name="Nat. Biotechnol.">
        <title>Measurement of bacterial replication rates in microbial communities.</title>
        <authorList>
            <person name="Brown C.T."/>
            <person name="Olm M.R."/>
            <person name="Thomas B.C."/>
            <person name="Banfield J.F."/>
        </authorList>
    </citation>
    <scope>NUCLEOTIDE SEQUENCE [LARGE SCALE GENOMIC DNA]</scope>
    <source>
        <strain evidence="6">46_33</strain>
    </source>
</reference>